<comment type="caution">
    <text evidence="1">The sequence shown here is derived from an EMBL/GenBank/DDBJ whole genome shotgun (WGS) entry which is preliminary data.</text>
</comment>
<sequence length="595" mass="64741">MCDRPYVAMFLSELLVRIAELLAILRIETSANDLDPSSGNAAPLPRVASPKGGQSNLQDAWAARDDVGATRGRAALKASLEICNGVSIPYKLGHLLRLPSFRPSESLLQSAEEQHWLDDPLSISLFREAYKVPANVEVRPDGPDDGITYNDGWMPFWLVSVVEGGVRFPLHPLLRDCLREWGLSPCQLLPNGYKIIMGAVRLNEILSINLGVPDIEEAYDLCKSAEGHTHYLRLRLHRTAFVTALEDSYKYAGEDRVFVRGAWEFGEGEPSTTAWIPRRIGVPPNFRQRRELARRNRWRVNSDWHEKPHYKSFIVPRRVTGIDSVLHGESTEPETVQAEVSLSETVTVAIPSGTPVESGGQSPVCEPAAAKRADTGRKRRRQKFVVSSESRSTSSSEESEVEMLRGRRQRFVAEDLAAPAFGDMGETSGPSRGADVAPSKSAAAAAEVLAPETETVPEATDGAQSGTPAAADVGASPPAIIVEESHSDLGRGDTAEVVEARRPEKRPRVEAPSAPEPAMSVVGSAAPSDFIPWRPDIEGVLGRQLAESDRAVSPEVVAALGRACALPQDMARWAQMDNESLLLSSMRSLVAVCTL</sequence>
<evidence type="ECO:0000313" key="1">
    <source>
        <dbReference type="EMBL" id="KAJ8636615.1"/>
    </source>
</evidence>
<dbReference type="EMBL" id="CM056811">
    <property type="protein sequence ID" value="KAJ8636615.1"/>
    <property type="molecule type" value="Genomic_DNA"/>
</dbReference>
<organism evidence="1 2">
    <name type="scientific">Persea americana</name>
    <name type="common">Avocado</name>
    <dbReference type="NCBI Taxonomy" id="3435"/>
    <lineage>
        <taxon>Eukaryota</taxon>
        <taxon>Viridiplantae</taxon>
        <taxon>Streptophyta</taxon>
        <taxon>Embryophyta</taxon>
        <taxon>Tracheophyta</taxon>
        <taxon>Spermatophyta</taxon>
        <taxon>Magnoliopsida</taxon>
        <taxon>Magnoliidae</taxon>
        <taxon>Laurales</taxon>
        <taxon>Lauraceae</taxon>
        <taxon>Persea</taxon>
    </lineage>
</organism>
<protein>
    <submittedName>
        <fullName evidence="1">Uncharacterized protein</fullName>
    </submittedName>
</protein>
<evidence type="ECO:0000313" key="2">
    <source>
        <dbReference type="Proteomes" id="UP001234297"/>
    </source>
</evidence>
<keyword evidence="2" id="KW-1185">Reference proteome</keyword>
<name>A0ACC2LT59_PERAE</name>
<dbReference type="Proteomes" id="UP001234297">
    <property type="component" value="Chromosome 3"/>
</dbReference>
<proteinExistence type="predicted"/>
<gene>
    <name evidence="1" type="ORF">MRB53_010882</name>
</gene>
<accession>A0ACC2LT59</accession>
<reference evidence="1 2" key="1">
    <citation type="journal article" date="2022" name="Hortic Res">
        <title>A haplotype resolved chromosomal level avocado genome allows analysis of novel avocado genes.</title>
        <authorList>
            <person name="Nath O."/>
            <person name="Fletcher S.J."/>
            <person name="Hayward A."/>
            <person name="Shaw L.M."/>
            <person name="Masouleh A.K."/>
            <person name="Furtado A."/>
            <person name="Henry R.J."/>
            <person name="Mitter N."/>
        </authorList>
    </citation>
    <scope>NUCLEOTIDE SEQUENCE [LARGE SCALE GENOMIC DNA]</scope>
    <source>
        <strain evidence="2">cv. Hass</strain>
    </source>
</reference>